<evidence type="ECO:0000259" key="2">
    <source>
        <dbReference type="PROSITE" id="PS51186"/>
    </source>
</evidence>
<dbReference type="PROSITE" id="PS51186">
    <property type="entry name" value="GNAT"/>
    <property type="match status" value="1"/>
</dbReference>
<evidence type="ECO:0000313" key="4">
    <source>
        <dbReference type="Proteomes" id="UP000009235"/>
    </source>
</evidence>
<dbReference type="STRING" id="443218.AS9A_3212"/>
<dbReference type="Pfam" id="PF00583">
    <property type="entry name" value="Acetyltransf_1"/>
    <property type="match status" value="1"/>
</dbReference>
<dbReference type="InterPro" id="IPR016181">
    <property type="entry name" value="Acyl_CoA_acyltransferase"/>
</dbReference>
<dbReference type="InterPro" id="IPR000182">
    <property type="entry name" value="GNAT_dom"/>
</dbReference>
<dbReference type="Proteomes" id="UP000009235">
    <property type="component" value="Chromosome"/>
</dbReference>
<gene>
    <name evidence="3" type="ordered locus">AS9A_3212</name>
</gene>
<proteinExistence type="predicted"/>
<dbReference type="Gene3D" id="3.40.630.30">
    <property type="match status" value="1"/>
</dbReference>
<reference evidence="3 4" key="1">
    <citation type="journal article" date="2011" name="J. Bacteriol.">
        <title>Complete genome sequence of Amycolicicoccus subflavus DQS3-9A1T, an actinomycete isolated from crude oil-polluted soil.</title>
        <authorList>
            <person name="Cai M."/>
            <person name="Chen W.M."/>
            <person name="Nie Y."/>
            <person name="Chi C.Q."/>
            <person name="Wang Y.N."/>
            <person name="Tang Y.Q."/>
            <person name="Li G.Y."/>
            <person name="Wu X.L."/>
        </authorList>
    </citation>
    <scope>NUCLEOTIDE SEQUENCE [LARGE SCALE GENOMIC DNA]</scope>
    <source>
        <strain evidence="4">DSM 45089 / DQS3-9A1</strain>
    </source>
</reference>
<name>F6ENI8_HOYSD</name>
<keyword evidence="4" id="KW-1185">Reference proteome</keyword>
<dbReference type="AlphaFoldDB" id="F6ENI8"/>
<dbReference type="InterPro" id="IPR050769">
    <property type="entry name" value="NAT_camello-type"/>
</dbReference>
<dbReference type="CDD" id="cd04301">
    <property type="entry name" value="NAT_SF"/>
    <property type="match status" value="1"/>
</dbReference>
<protein>
    <submittedName>
        <fullName evidence="3">Putative acetyltransferase</fullName>
    </submittedName>
</protein>
<dbReference type="eggNOG" id="COG0456">
    <property type="taxonomic scope" value="Bacteria"/>
</dbReference>
<accession>F6ENI8</accession>
<dbReference type="PANTHER" id="PTHR13947">
    <property type="entry name" value="GNAT FAMILY N-ACETYLTRANSFERASE"/>
    <property type="match status" value="1"/>
</dbReference>
<evidence type="ECO:0000256" key="1">
    <source>
        <dbReference type="ARBA" id="ARBA00022679"/>
    </source>
</evidence>
<dbReference type="HOGENOM" id="CLU_102964_1_1_11"/>
<keyword evidence="1 3" id="KW-0808">Transferase</keyword>
<dbReference type="KEGG" id="asd:AS9A_3212"/>
<sequence>MMASPPHLVIRSIEARDFAAVSLITVESYRPFIRPDDDYFALLADTERRASASEIVVAEVLGQVVGSLTMVECGSPYADVAQQDELEFRMIAVNPRARGHGVGTALVEHGMRVARARGRSRVVLSTMDVMVEARRIYDRLGFAEAPDRRWHPAISVLTFPLHRGETG</sequence>
<dbReference type="SUPFAM" id="SSF55729">
    <property type="entry name" value="Acyl-CoA N-acyltransferases (Nat)"/>
    <property type="match status" value="1"/>
</dbReference>
<dbReference type="GO" id="GO:0008080">
    <property type="term" value="F:N-acetyltransferase activity"/>
    <property type="evidence" value="ECO:0007669"/>
    <property type="project" value="InterPro"/>
</dbReference>
<evidence type="ECO:0000313" key="3">
    <source>
        <dbReference type="EMBL" id="AEF41657.1"/>
    </source>
</evidence>
<organism evidence="3 4">
    <name type="scientific">Hoyosella subflava (strain DSM 45089 / JCM 17490 / NBRC 109087 / DQS3-9A1)</name>
    <name type="common">Amycolicicoccus subflavus</name>
    <dbReference type="NCBI Taxonomy" id="443218"/>
    <lineage>
        <taxon>Bacteria</taxon>
        <taxon>Bacillati</taxon>
        <taxon>Actinomycetota</taxon>
        <taxon>Actinomycetes</taxon>
        <taxon>Mycobacteriales</taxon>
        <taxon>Hoyosellaceae</taxon>
        <taxon>Hoyosella</taxon>
    </lineage>
</organism>
<dbReference type="EMBL" id="CP002786">
    <property type="protein sequence ID" value="AEF41657.1"/>
    <property type="molecule type" value="Genomic_DNA"/>
</dbReference>
<dbReference type="PANTHER" id="PTHR13947:SF37">
    <property type="entry name" value="LD18367P"/>
    <property type="match status" value="1"/>
</dbReference>
<feature type="domain" description="N-acetyltransferase" evidence="2">
    <location>
        <begin position="8"/>
        <end position="160"/>
    </location>
</feature>